<keyword evidence="13" id="KW-1185">Reference proteome</keyword>
<evidence type="ECO:0000256" key="5">
    <source>
        <dbReference type="ARBA" id="ARBA00022679"/>
    </source>
</evidence>
<dbReference type="GO" id="GO:0016301">
    <property type="term" value="F:kinase activity"/>
    <property type="evidence" value="ECO:0007669"/>
    <property type="project" value="UniProtKB-KW"/>
</dbReference>
<evidence type="ECO:0000256" key="2">
    <source>
        <dbReference type="ARBA" id="ARBA00004370"/>
    </source>
</evidence>
<dbReference type="Pfam" id="PF25323">
    <property type="entry name" value="6TM_PilS"/>
    <property type="match status" value="1"/>
</dbReference>
<dbReference type="InterPro" id="IPR047770">
    <property type="entry name" value="RegB"/>
</dbReference>
<dbReference type="InterPro" id="IPR036097">
    <property type="entry name" value="HisK_dim/P_sf"/>
</dbReference>
<dbReference type="EC" id="2.7.13.3" evidence="3"/>
<keyword evidence="5" id="KW-0808">Transferase</keyword>
<proteinExistence type="predicted"/>
<evidence type="ECO:0000313" key="13">
    <source>
        <dbReference type="Proteomes" id="UP001320702"/>
    </source>
</evidence>
<evidence type="ECO:0000256" key="10">
    <source>
        <dbReference type="SAM" id="Phobius"/>
    </source>
</evidence>
<keyword evidence="6 10" id="KW-0812">Transmembrane</keyword>
<keyword evidence="9 10" id="KW-0472">Membrane</keyword>
<dbReference type="Pfam" id="PF02518">
    <property type="entry name" value="HATPase_c"/>
    <property type="match status" value="1"/>
</dbReference>
<dbReference type="PRINTS" id="PR00344">
    <property type="entry name" value="BCTRLSENSOR"/>
</dbReference>
<dbReference type="Proteomes" id="UP001320702">
    <property type="component" value="Unassembled WGS sequence"/>
</dbReference>
<dbReference type="InterPro" id="IPR036890">
    <property type="entry name" value="HATPase_C_sf"/>
</dbReference>
<dbReference type="InterPro" id="IPR005467">
    <property type="entry name" value="His_kinase_dom"/>
</dbReference>
<evidence type="ECO:0000256" key="7">
    <source>
        <dbReference type="ARBA" id="ARBA00022777"/>
    </source>
</evidence>
<accession>A0ABT2K5X6</accession>
<dbReference type="PROSITE" id="PS50109">
    <property type="entry name" value="HIS_KIN"/>
    <property type="match status" value="1"/>
</dbReference>
<dbReference type="Gene3D" id="3.30.565.10">
    <property type="entry name" value="Histidine kinase-like ATPase, C-terminal domain"/>
    <property type="match status" value="1"/>
</dbReference>
<dbReference type="PANTHER" id="PTHR45436:SF1">
    <property type="entry name" value="SENSOR PROTEIN QSEC"/>
    <property type="match status" value="1"/>
</dbReference>
<dbReference type="SUPFAM" id="SSF55874">
    <property type="entry name" value="ATPase domain of HSP90 chaperone/DNA topoisomerase II/histidine kinase"/>
    <property type="match status" value="1"/>
</dbReference>
<feature type="transmembrane region" description="Helical" evidence="10">
    <location>
        <begin position="30"/>
        <end position="50"/>
    </location>
</feature>
<evidence type="ECO:0000256" key="1">
    <source>
        <dbReference type="ARBA" id="ARBA00000085"/>
    </source>
</evidence>
<dbReference type="InterPro" id="IPR050428">
    <property type="entry name" value="TCS_sensor_his_kinase"/>
</dbReference>
<feature type="transmembrane region" description="Helical" evidence="10">
    <location>
        <begin position="134"/>
        <end position="152"/>
    </location>
</feature>
<dbReference type="Gene3D" id="1.10.287.130">
    <property type="match status" value="1"/>
</dbReference>
<gene>
    <name evidence="12" type="ORF">MU516_00190</name>
</gene>
<keyword evidence="4" id="KW-0597">Phosphoprotein</keyword>
<organism evidence="12 13">
    <name type="scientific">Paracoccus maritimus</name>
    <dbReference type="NCBI Taxonomy" id="2933292"/>
    <lineage>
        <taxon>Bacteria</taxon>
        <taxon>Pseudomonadati</taxon>
        <taxon>Pseudomonadota</taxon>
        <taxon>Alphaproteobacteria</taxon>
        <taxon>Rhodobacterales</taxon>
        <taxon>Paracoccaceae</taxon>
        <taxon>Paracoccus</taxon>
    </lineage>
</organism>
<feature type="domain" description="Histidine kinase" evidence="11">
    <location>
        <begin position="220"/>
        <end position="424"/>
    </location>
</feature>
<evidence type="ECO:0000259" key="11">
    <source>
        <dbReference type="PROSITE" id="PS50109"/>
    </source>
</evidence>
<dbReference type="PANTHER" id="PTHR45436">
    <property type="entry name" value="SENSOR HISTIDINE KINASE YKOH"/>
    <property type="match status" value="1"/>
</dbReference>
<keyword evidence="8 10" id="KW-1133">Transmembrane helix</keyword>
<comment type="caution">
    <text evidence="12">The sequence shown here is derived from an EMBL/GenBank/DDBJ whole genome shotgun (WGS) entry which is preliminary data.</text>
</comment>
<protein>
    <recommendedName>
        <fullName evidence="3">histidine kinase</fullName>
        <ecNumber evidence="3">2.7.13.3</ecNumber>
    </recommendedName>
</protein>
<comment type="subcellular location">
    <subcellularLocation>
        <location evidence="2">Membrane</location>
    </subcellularLocation>
</comment>
<dbReference type="SMART" id="SM00387">
    <property type="entry name" value="HATPase_c"/>
    <property type="match status" value="1"/>
</dbReference>
<name>A0ABT2K5X6_9RHOB</name>
<dbReference type="NCBIfam" id="NF033792">
    <property type="entry name" value="ActS_PrrB_HisK"/>
    <property type="match status" value="1"/>
</dbReference>
<dbReference type="RefSeq" id="WP_260275207.1">
    <property type="nucleotide sequence ID" value="NZ_JANAVZ010000001.1"/>
</dbReference>
<dbReference type="CDD" id="cd00082">
    <property type="entry name" value="HisKA"/>
    <property type="match status" value="1"/>
</dbReference>
<evidence type="ECO:0000256" key="3">
    <source>
        <dbReference type="ARBA" id="ARBA00012438"/>
    </source>
</evidence>
<feature type="transmembrane region" description="Helical" evidence="10">
    <location>
        <begin position="56"/>
        <end position="74"/>
    </location>
</feature>
<dbReference type="InterPro" id="IPR003661">
    <property type="entry name" value="HisK_dim/P_dom"/>
</dbReference>
<sequence>MSAPNGQIPPESAGNKAAGAEPIRMRTLVLLRWVAIGGQLSAVIAAWAMGLEFARVPVLALIAAACAVNTWLWLNPPRRVSPHRAVAQLAFDLVQISALIAMTGGMSNPFALLILAPVTVAATSLNARQTVAMGAATMVMISLVAVLAVPLHDAHGDQLKLAPILTLGHWFALVIGVAFFAGYAHRVTAEVAATSNALFATQMALAREQRLQHLGGVVAAAAHEMGTPLATIKLIAGELANELRDRPELRDDALALRESADRCAGILRSMGQAGKDDLLLHAAPLRAVLEDAAAPHAERGPLLQIIAEGPSIRRDPAIIHALRNLIQNAVDFARSRVVIEAEISGSHLSVTIRDDGPGYPPALLQRIGDPYLTSRRGGAQRKGYEGMGLGLFIAKTLLERSGARVGFANGGPGAIVTVRWPLSRIIADQRGALGDNPMQSV</sequence>
<dbReference type="InterPro" id="IPR003594">
    <property type="entry name" value="HATPase_dom"/>
</dbReference>
<reference evidence="12 13" key="1">
    <citation type="submission" date="2022-04" db="EMBL/GenBank/DDBJ databases">
        <title>Paracoccus sp. YLB-12 draft genome sequence.</title>
        <authorList>
            <person name="Yu L."/>
        </authorList>
    </citation>
    <scope>NUCLEOTIDE SEQUENCE [LARGE SCALE GENOMIC DNA]</scope>
    <source>
        <strain evidence="12 13">YLB-12</strain>
    </source>
</reference>
<dbReference type="EMBL" id="JANAVZ010000001">
    <property type="protein sequence ID" value="MCT4331279.1"/>
    <property type="molecule type" value="Genomic_DNA"/>
</dbReference>
<evidence type="ECO:0000313" key="12">
    <source>
        <dbReference type="EMBL" id="MCT4331279.1"/>
    </source>
</evidence>
<evidence type="ECO:0000256" key="4">
    <source>
        <dbReference type="ARBA" id="ARBA00022553"/>
    </source>
</evidence>
<dbReference type="SMART" id="SM00388">
    <property type="entry name" value="HisKA"/>
    <property type="match status" value="1"/>
</dbReference>
<dbReference type="InterPro" id="IPR004358">
    <property type="entry name" value="Sig_transdc_His_kin-like_C"/>
</dbReference>
<feature type="transmembrane region" description="Helical" evidence="10">
    <location>
        <begin position="164"/>
        <end position="184"/>
    </location>
</feature>
<keyword evidence="7 12" id="KW-0418">Kinase</keyword>
<comment type="catalytic activity">
    <reaction evidence="1">
        <text>ATP + protein L-histidine = ADP + protein N-phospho-L-histidine.</text>
        <dbReference type="EC" id="2.7.13.3"/>
    </reaction>
</comment>
<evidence type="ECO:0000256" key="9">
    <source>
        <dbReference type="ARBA" id="ARBA00023136"/>
    </source>
</evidence>
<evidence type="ECO:0000256" key="6">
    <source>
        <dbReference type="ARBA" id="ARBA00022692"/>
    </source>
</evidence>
<evidence type="ECO:0000256" key="8">
    <source>
        <dbReference type="ARBA" id="ARBA00022989"/>
    </source>
</evidence>
<dbReference type="SUPFAM" id="SSF47384">
    <property type="entry name" value="Homodimeric domain of signal transducing histidine kinase"/>
    <property type="match status" value="1"/>
</dbReference>